<comment type="caution">
    <text evidence="1">The sequence shown here is derived from an EMBL/GenBank/DDBJ whole genome shotgun (WGS) entry which is preliminary data.</text>
</comment>
<protein>
    <submittedName>
        <fullName evidence="1">Uncharacterized protein</fullName>
    </submittedName>
</protein>
<dbReference type="Proteomes" id="UP000824469">
    <property type="component" value="Unassembled WGS sequence"/>
</dbReference>
<evidence type="ECO:0000313" key="2">
    <source>
        <dbReference type="Proteomes" id="UP000824469"/>
    </source>
</evidence>
<dbReference type="AlphaFoldDB" id="A0AA38GME0"/>
<name>A0AA38GME0_TAXCH</name>
<feature type="non-terminal residue" evidence="1">
    <location>
        <position position="1"/>
    </location>
</feature>
<gene>
    <name evidence="1" type="ORF">KI387_006050</name>
</gene>
<feature type="non-terminal residue" evidence="1">
    <location>
        <position position="177"/>
    </location>
</feature>
<organism evidence="1 2">
    <name type="scientific">Taxus chinensis</name>
    <name type="common">Chinese yew</name>
    <name type="synonym">Taxus wallichiana var. chinensis</name>
    <dbReference type="NCBI Taxonomy" id="29808"/>
    <lineage>
        <taxon>Eukaryota</taxon>
        <taxon>Viridiplantae</taxon>
        <taxon>Streptophyta</taxon>
        <taxon>Embryophyta</taxon>
        <taxon>Tracheophyta</taxon>
        <taxon>Spermatophyta</taxon>
        <taxon>Pinopsida</taxon>
        <taxon>Pinidae</taxon>
        <taxon>Conifers II</taxon>
        <taxon>Cupressales</taxon>
        <taxon>Taxaceae</taxon>
        <taxon>Taxus</taxon>
    </lineage>
</organism>
<reference evidence="1 2" key="1">
    <citation type="journal article" date="2021" name="Nat. Plants">
        <title>The Taxus genome provides insights into paclitaxel biosynthesis.</title>
        <authorList>
            <person name="Xiong X."/>
            <person name="Gou J."/>
            <person name="Liao Q."/>
            <person name="Li Y."/>
            <person name="Zhou Q."/>
            <person name="Bi G."/>
            <person name="Li C."/>
            <person name="Du R."/>
            <person name="Wang X."/>
            <person name="Sun T."/>
            <person name="Guo L."/>
            <person name="Liang H."/>
            <person name="Lu P."/>
            <person name="Wu Y."/>
            <person name="Zhang Z."/>
            <person name="Ro D.K."/>
            <person name="Shang Y."/>
            <person name="Huang S."/>
            <person name="Yan J."/>
        </authorList>
    </citation>
    <scope>NUCLEOTIDE SEQUENCE [LARGE SCALE GENOMIC DNA]</scope>
    <source>
        <strain evidence="1">Ta-2019</strain>
    </source>
</reference>
<evidence type="ECO:0000313" key="1">
    <source>
        <dbReference type="EMBL" id="KAH9325872.1"/>
    </source>
</evidence>
<dbReference type="EMBL" id="JAHRHJ020000002">
    <property type="protein sequence ID" value="KAH9325872.1"/>
    <property type="molecule type" value="Genomic_DNA"/>
</dbReference>
<sequence length="177" mass="20377">LVAEFLSKDYNLATNELVKVKNVITGGSFRSRAWVDVVKTPPEKNVRPQSACYFKSTKDAEGVTHLQVPDGCLQRALEKTNLALVRKFLGSRPNVDTIRKWAIRRWKPKGDLIITTMAKEPATGNRRVERHSKLKERKKGFKVKRPPVFKKLWKPKKLIETQQEIDLGANEEENKRE</sequence>
<keyword evidence="2" id="KW-1185">Reference proteome</keyword>
<proteinExistence type="predicted"/>
<accession>A0AA38GME0</accession>